<feature type="binding site" evidence="9">
    <location>
        <position position="38"/>
    </location>
    <ligand>
        <name>a divalent metal cation</name>
        <dbReference type="ChEBI" id="CHEBI:60240"/>
    </ligand>
</feature>
<feature type="binding site" evidence="9">
    <location>
        <position position="7"/>
    </location>
    <ligand>
        <name>a divalent metal cation</name>
        <dbReference type="ChEBI" id="CHEBI:60240"/>
    </ligand>
</feature>
<evidence type="ECO:0000256" key="5">
    <source>
        <dbReference type="ARBA" id="ARBA00022490"/>
    </source>
</evidence>
<dbReference type="NCBIfam" id="NF001490">
    <property type="entry name" value="PRK00346.1-4"/>
    <property type="match status" value="1"/>
</dbReference>
<name>A0A399FVZ8_UNCN2</name>
<dbReference type="Gene3D" id="3.40.1210.10">
    <property type="entry name" value="Survival protein SurE-like phosphatase/nucleotidase"/>
    <property type="match status" value="1"/>
</dbReference>
<dbReference type="EMBL" id="NDHY01000003">
    <property type="protein sequence ID" value="RII00615.1"/>
    <property type="molecule type" value="Genomic_DNA"/>
</dbReference>
<feature type="binding site" evidence="9">
    <location>
        <position position="91"/>
    </location>
    <ligand>
        <name>a divalent metal cation</name>
        <dbReference type="ChEBI" id="CHEBI:60240"/>
    </ligand>
</feature>
<evidence type="ECO:0000259" key="10">
    <source>
        <dbReference type="Pfam" id="PF01975"/>
    </source>
</evidence>
<protein>
    <recommendedName>
        <fullName evidence="9">5'-nucleotidase SurE</fullName>
        <ecNumber evidence="9">3.1.3.5</ecNumber>
    </recommendedName>
    <alternativeName>
        <fullName evidence="9">Nucleoside 5'-monophosphate phosphohydrolase</fullName>
    </alternativeName>
</protein>
<dbReference type="AlphaFoldDB" id="A0A399FVZ8"/>
<comment type="function">
    <text evidence="9">Nucleotidase that shows phosphatase activity on nucleoside 5'-monophosphates.</text>
</comment>
<dbReference type="HAMAP" id="MF_00060">
    <property type="entry name" value="SurE"/>
    <property type="match status" value="1"/>
</dbReference>
<comment type="subcellular location">
    <subcellularLocation>
        <location evidence="3 9">Cytoplasm</location>
    </subcellularLocation>
</comment>
<evidence type="ECO:0000313" key="12">
    <source>
        <dbReference type="Proteomes" id="UP000266287"/>
    </source>
</evidence>
<feature type="binding site" evidence="9">
    <location>
        <position position="8"/>
    </location>
    <ligand>
        <name>a divalent metal cation</name>
        <dbReference type="ChEBI" id="CHEBI:60240"/>
    </ligand>
</feature>
<dbReference type="NCBIfam" id="TIGR00087">
    <property type="entry name" value="surE"/>
    <property type="match status" value="1"/>
</dbReference>
<reference evidence="11 12" key="1">
    <citation type="submission" date="2018-08" db="EMBL/GenBank/DDBJ databases">
        <title>Draft genome of candidate division NPL-UPA2 bacterium Unc8 that adapted to ultra-basic serpentinizing groundwater.</title>
        <authorList>
            <person name="Ishii S."/>
            <person name="Suzuki S."/>
            <person name="Nealson K.H."/>
        </authorList>
    </citation>
    <scope>NUCLEOTIDE SEQUENCE [LARGE SCALE GENOMIC DNA]</scope>
    <source>
        <strain evidence="11">Unc8</strain>
    </source>
</reference>
<dbReference type="GO" id="GO:0000166">
    <property type="term" value="F:nucleotide binding"/>
    <property type="evidence" value="ECO:0007669"/>
    <property type="project" value="UniProtKB-KW"/>
</dbReference>
<evidence type="ECO:0000256" key="4">
    <source>
        <dbReference type="ARBA" id="ARBA00011062"/>
    </source>
</evidence>
<evidence type="ECO:0000256" key="1">
    <source>
        <dbReference type="ARBA" id="ARBA00000815"/>
    </source>
</evidence>
<evidence type="ECO:0000256" key="8">
    <source>
        <dbReference type="ARBA" id="ARBA00022801"/>
    </source>
</evidence>
<dbReference type="InterPro" id="IPR036523">
    <property type="entry name" value="SurE-like_sf"/>
</dbReference>
<feature type="domain" description="Survival protein SurE-like phosphatase/nucleotidase" evidence="10">
    <location>
        <begin position="2"/>
        <end position="181"/>
    </location>
</feature>
<evidence type="ECO:0000313" key="11">
    <source>
        <dbReference type="EMBL" id="RII00615.1"/>
    </source>
</evidence>
<evidence type="ECO:0000256" key="6">
    <source>
        <dbReference type="ARBA" id="ARBA00022723"/>
    </source>
</evidence>
<comment type="caution">
    <text evidence="11">The sequence shown here is derived from an EMBL/GenBank/DDBJ whole genome shotgun (WGS) entry which is preliminary data.</text>
</comment>
<proteinExistence type="inferred from homology"/>
<evidence type="ECO:0000256" key="3">
    <source>
        <dbReference type="ARBA" id="ARBA00004496"/>
    </source>
</evidence>
<dbReference type="PANTHER" id="PTHR30457">
    <property type="entry name" value="5'-NUCLEOTIDASE SURE"/>
    <property type="match status" value="1"/>
</dbReference>
<gene>
    <name evidence="9 11" type="primary">surE</name>
    <name evidence="11" type="ORF">B9J77_02255</name>
</gene>
<organism evidence="11 12">
    <name type="scientific">candidate division NPL-UPA2 bacterium Unc8</name>
    <dbReference type="NCBI Taxonomy" id="1980939"/>
    <lineage>
        <taxon>Bacteria</taxon>
    </lineage>
</organism>
<dbReference type="GO" id="GO:0008253">
    <property type="term" value="F:5'-nucleotidase activity"/>
    <property type="evidence" value="ECO:0007669"/>
    <property type="project" value="UniProtKB-UniRule"/>
</dbReference>
<sequence>MILVTNDDGIESEGLTALAEALQNTGEVFIIAPDRERSATSHSFSAFSPISVKYINSHTMAIIDGTPTDCVMLALKRLLPRMPHLVVSGINKGANLGEDVNYSGTVAAAKEAAISKIPAFAISLATRNNHNFAFAAQFARKIASKICLQGLPPGTLLNVNVPNNGMPTGVKIARLGKRIYHDTIEEKVDKTTGIVQYRIAGSEPDWEQEEGTDFQAIEENMVSITPLYLDMTHHSFVSELCKQGYDEL</sequence>
<evidence type="ECO:0000256" key="9">
    <source>
        <dbReference type="HAMAP-Rule" id="MF_00060"/>
    </source>
</evidence>
<keyword evidence="6 9" id="KW-0479">Metal-binding</keyword>
<dbReference type="GO" id="GO:0004309">
    <property type="term" value="F:exopolyphosphatase activity"/>
    <property type="evidence" value="ECO:0007669"/>
    <property type="project" value="TreeGrafter"/>
</dbReference>
<comment type="cofactor">
    <cofactor evidence="2">
        <name>Mg(2+)</name>
        <dbReference type="ChEBI" id="CHEBI:18420"/>
    </cofactor>
</comment>
<dbReference type="GO" id="GO:0005737">
    <property type="term" value="C:cytoplasm"/>
    <property type="evidence" value="ECO:0007669"/>
    <property type="project" value="UniProtKB-SubCell"/>
</dbReference>
<dbReference type="GO" id="GO:0008254">
    <property type="term" value="F:3'-nucleotidase activity"/>
    <property type="evidence" value="ECO:0007669"/>
    <property type="project" value="TreeGrafter"/>
</dbReference>
<evidence type="ECO:0000256" key="2">
    <source>
        <dbReference type="ARBA" id="ARBA00001946"/>
    </source>
</evidence>
<dbReference type="InterPro" id="IPR030048">
    <property type="entry name" value="SurE"/>
</dbReference>
<dbReference type="Pfam" id="PF01975">
    <property type="entry name" value="SurE"/>
    <property type="match status" value="1"/>
</dbReference>
<dbReference type="PANTHER" id="PTHR30457:SF12">
    <property type="entry name" value="5'_3'-NUCLEOTIDASE SURE"/>
    <property type="match status" value="1"/>
</dbReference>
<keyword evidence="8 9" id="KW-0378">Hydrolase</keyword>
<accession>A0A399FVZ8</accession>
<keyword evidence="7 9" id="KW-0547">Nucleotide-binding</keyword>
<comment type="cofactor">
    <cofactor evidence="9">
        <name>a divalent metal cation</name>
        <dbReference type="ChEBI" id="CHEBI:60240"/>
    </cofactor>
    <text evidence="9">Binds 1 divalent metal cation per subunit.</text>
</comment>
<dbReference type="FunFam" id="3.40.1210.10:FF:000001">
    <property type="entry name" value="5'/3'-nucleotidase SurE"/>
    <property type="match status" value="1"/>
</dbReference>
<dbReference type="InterPro" id="IPR002828">
    <property type="entry name" value="SurE-like_Pase/nucleotidase"/>
</dbReference>
<comment type="similarity">
    <text evidence="4 9">Belongs to the SurE nucleotidase family.</text>
</comment>
<dbReference type="Proteomes" id="UP000266287">
    <property type="component" value="Unassembled WGS sequence"/>
</dbReference>
<keyword evidence="5 9" id="KW-0963">Cytoplasm</keyword>
<evidence type="ECO:0000256" key="7">
    <source>
        <dbReference type="ARBA" id="ARBA00022741"/>
    </source>
</evidence>
<comment type="catalytic activity">
    <reaction evidence="1 9">
        <text>a ribonucleoside 5'-phosphate + H2O = a ribonucleoside + phosphate</text>
        <dbReference type="Rhea" id="RHEA:12484"/>
        <dbReference type="ChEBI" id="CHEBI:15377"/>
        <dbReference type="ChEBI" id="CHEBI:18254"/>
        <dbReference type="ChEBI" id="CHEBI:43474"/>
        <dbReference type="ChEBI" id="CHEBI:58043"/>
        <dbReference type="EC" id="3.1.3.5"/>
    </reaction>
</comment>
<dbReference type="SUPFAM" id="SSF64167">
    <property type="entry name" value="SurE-like"/>
    <property type="match status" value="1"/>
</dbReference>
<dbReference type="GO" id="GO:0046872">
    <property type="term" value="F:metal ion binding"/>
    <property type="evidence" value="ECO:0007669"/>
    <property type="project" value="UniProtKB-UniRule"/>
</dbReference>
<dbReference type="EC" id="3.1.3.5" evidence="9"/>